<gene>
    <name evidence="4" type="ORF">SPLIT_LOCUS10244</name>
</gene>
<keyword evidence="1" id="KW-0862">Zinc</keyword>
<feature type="region of interest" description="Disordered" evidence="2">
    <location>
        <begin position="417"/>
        <end position="482"/>
    </location>
</feature>
<organism evidence="4 5">
    <name type="scientific">Spodoptera littoralis</name>
    <name type="common">Egyptian cotton leafworm</name>
    <dbReference type="NCBI Taxonomy" id="7109"/>
    <lineage>
        <taxon>Eukaryota</taxon>
        <taxon>Metazoa</taxon>
        <taxon>Ecdysozoa</taxon>
        <taxon>Arthropoda</taxon>
        <taxon>Hexapoda</taxon>
        <taxon>Insecta</taxon>
        <taxon>Pterygota</taxon>
        <taxon>Neoptera</taxon>
        <taxon>Endopterygota</taxon>
        <taxon>Lepidoptera</taxon>
        <taxon>Glossata</taxon>
        <taxon>Ditrysia</taxon>
        <taxon>Noctuoidea</taxon>
        <taxon>Noctuidae</taxon>
        <taxon>Amphipyrinae</taxon>
        <taxon>Spodoptera</taxon>
    </lineage>
</organism>
<feature type="compositionally biased region" description="Pro residues" evidence="2">
    <location>
        <begin position="317"/>
        <end position="331"/>
    </location>
</feature>
<evidence type="ECO:0000256" key="1">
    <source>
        <dbReference type="PROSITE-ProRule" id="PRU00047"/>
    </source>
</evidence>
<protein>
    <recommendedName>
        <fullName evidence="3">CCHC-type domain-containing protein</fullName>
    </recommendedName>
</protein>
<evidence type="ECO:0000259" key="3">
    <source>
        <dbReference type="PROSITE" id="PS50158"/>
    </source>
</evidence>
<evidence type="ECO:0000313" key="4">
    <source>
        <dbReference type="EMBL" id="CAH1644891.1"/>
    </source>
</evidence>
<dbReference type="InterPro" id="IPR042344">
    <property type="entry name" value="ZCCHC14"/>
</dbReference>
<reference evidence="4" key="1">
    <citation type="submission" date="2022-02" db="EMBL/GenBank/DDBJ databases">
        <authorList>
            <person name="King R."/>
        </authorList>
    </citation>
    <scope>NUCLEOTIDE SEQUENCE</scope>
</reference>
<evidence type="ECO:0000256" key="2">
    <source>
        <dbReference type="SAM" id="MobiDB-lite"/>
    </source>
</evidence>
<dbReference type="InterPro" id="IPR001878">
    <property type="entry name" value="Znf_CCHC"/>
</dbReference>
<dbReference type="EMBL" id="LR824536">
    <property type="protein sequence ID" value="CAH1644891.1"/>
    <property type="molecule type" value="Genomic_DNA"/>
</dbReference>
<feature type="compositionally biased region" description="Low complexity" evidence="2">
    <location>
        <begin position="295"/>
        <end position="305"/>
    </location>
</feature>
<evidence type="ECO:0000313" key="5">
    <source>
        <dbReference type="Proteomes" id="UP001153321"/>
    </source>
</evidence>
<dbReference type="AlphaFoldDB" id="A0A9P0IFF6"/>
<feature type="compositionally biased region" description="Pro residues" evidence="2">
    <location>
        <begin position="462"/>
        <end position="482"/>
    </location>
</feature>
<keyword evidence="1" id="KW-0863">Zinc-finger</keyword>
<dbReference type="InterPro" id="IPR058599">
    <property type="entry name" value="PHAT_Smg/ZCCHC2-like"/>
</dbReference>
<dbReference type="InterPro" id="IPR057327">
    <property type="entry name" value="Vts1_dom"/>
</dbReference>
<dbReference type="GO" id="GO:0003676">
    <property type="term" value="F:nucleic acid binding"/>
    <property type="evidence" value="ECO:0007669"/>
    <property type="project" value="InterPro"/>
</dbReference>
<name>A0A9P0IFF6_SPOLI</name>
<keyword evidence="1" id="KW-0479">Metal-binding</keyword>
<dbReference type="PANTHER" id="PTHR16195">
    <property type="entry name" value="ZINC FINGER CCHC DOMAIN CONTAINING PROTEIN"/>
    <property type="match status" value="1"/>
</dbReference>
<proteinExistence type="predicted"/>
<dbReference type="PROSITE" id="PS50158">
    <property type="entry name" value="ZF_CCHC"/>
    <property type="match status" value="1"/>
</dbReference>
<dbReference type="Pfam" id="PF25479">
    <property type="entry name" value="Vts1"/>
    <property type="match status" value="1"/>
</dbReference>
<sequence>MVCKEDVVSWFKELESYKRIDAMCTLLNMCLPFELRFIGTYLEELGKRDFQELRGAELRANNPTDLAADIGGANTDPRTRRKMALYVSLLRSCNFACATTLYNAMVSLEQSGLLKGLYGDLLEEILLLYTMALHHPAFTFDQKSHFGEILEKLKMEDQRIQFPEPQDHINVVPVSACHTQSNITGNMTIPPPNLSSLGPPPGIVFVKTPGVQPPSTDTVPELSSPPVLTGAGGVVQMLGEVPHPPPGLPMPQYNMGDYIGHNAWPANIIVSPINQPLEVINYTAASGAPTSPLVSSPGDSRAASPRSRRRLSRDRSPPPPPVGPPDQPPLPHQLAANFENMSVAEVGHSPQHRGPFTVFAAGLLRHRQPSALTRFSNEMRHNIGDDRLRELNMVVHQQQYRSLEKLNGVRRLTGPYCAATRSSSDSGSSAASSPPDTPAPPQRRATPSAPPPIPFLQYPRPFGYPTPPPTYRQPPPPFANGEPPPYPAAAPYAGFVSVLYAPPKLSCWNCGAAGHAGHECKEPSMEEMTRAGGYQLDFGGAPPEPSDK</sequence>
<dbReference type="PANTHER" id="PTHR16195:SF16">
    <property type="entry name" value="ZINC FINGER CCHC DOMAIN-CONTAINING PROTEIN 14"/>
    <property type="match status" value="1"/>
</dbReference>
<keyword evidence="5" id="KW-1185">Reference proteome</keyword>
<dbReference type="Proteomes" id="UP001153321">
    <property type="component" value="Chromosome 5"/>
</dbReference>
<feature type="domain" description="CCHC-type" evidence="3">
    <location>
        <begin position="507"/>
        <end position="522"/>
    </location>
</feature>
<dbReference type="GO" id="GO:0008270">
    <property type="term" value="F:zinc ion binding"/>
    <property type="evidence" value="ECO:0007669"/>
    <property type="project" value="UniProtKB-KW"/>
</dbReference>
<dbReference type="Pfam" id="PF26034">
    <property type="entry name" value="PHAT_SMAUG"/>
    <property type="match status" value="1"/>
</dbReference>
<feature type="region of interest" description="Disordered" evidence="2">
    <location>
        <begin position="288"/>
        <end position="333"/>
    </location>
</feature>
<accession>A0A9P0IFF6</accession>
<feature type="compositionally biased region" description="Low complexity" evidence="2">
    <location>
        <begin position="418"/>
        <end position="434"/>
    </location>
</feature>